<dbReference type="PANTHER" id="PTHR21450">
    <property type="entry name" value="PROTEIN ALTERED PHOSPHATE STARVATION RESPONSE 1"/>
    <property type="match status" value="1"/>
</dbReference>
<dbReference type="Proteomes" id="UP000195402">
    <property type="component" value="Unassembled WGS sequence"/>
</dbReference>
<dbReference type="InterPro" id="IPR006868">
    <property type="entry name" value="DUF630"/>
</dbReference>
<feature type="domain" description="DUF630" evidence="3">
    <location>
        <begin position="1"/>
        <end position="59"/>
    </location>
</feature>
<dbReference type="InParanoid" id="A0A200PXS1"/>
<feature type="compositionally biased region" description="Pro residues" evidence="1">
    <location>
        <begin position="73"/>
        <end position="89"/>
    </location>
</feature>
<protein>
    <recommendedName>
        <fullName evidence="6">DUF632 domain-containing protein</fullName>
    </recommendedName>
</protein>
<feature type="compositionally biased region" description="Pro residues" evidence="1">
    <location>
        <begin position="150"/>
        <end position="179"/>
    </location>
</feature>
<organism evidence="4 5">
    <name type="scientific">Macleaya cordata</name>
    <name type="common">Five-seeded plume-poppy</name>
    <name type="synonym">Bocconia cordata</name>
    <dbReference type="NCBI Taxonomy" id="56857"/>
    <lineage>
        <taxon>Eukaryota</taxon>
        <taxon>Viridiplantae</taxon>
        <taxon>Streptophyta</taxon>
        <taxon>Embryophyta</taxon>
        <taxon>Tracheophyta</taxon>
        <taxon>Spermatophyta</taxon>
        <taxon>Magnoliopsida</taxon>
        <taxon>Ranunculales</taxon>
        <taxon>Papaveraceae</taxon>
        <taxon>Papaveroideae</taxon>
        <taxon>Macleaya</taxon>
    </lineage>
</organism>
<gene>
    <name evidence="4" type="ORF">BVC80_5745g1</name>
</gene>
<feature type="compositionally biased region" description="Acidic residues" evidence="1">
    <location>
        <begin position="117"/>
        <end position="128"/>
    </location>
</feature>
<keyword evidence="5" id="KW-1185">Reference proteome</keyword>
<dbReference type="InterPro" id="IPR006867">
    <property type="entry name" value="DUF632"/>
</dbReference>
<proteinExistence type="predicted"/>
<accession>A0A200PXS1</accession>
<evidence type="ECO:0000313" key="4">
    <source>
        <dbReference type="EMBL" id="OVA02994.1"/>
    </source>
</evidence>
<dbReference type="EMBL" id="MVGT01003933">
    <property type="protein sequence ID" value="OVA02994.1"/>
    <property type="molecule type" value="Genomic_DNA"/>
</dbReference>
<evidence type="ECO:0000259" key="3">
    <source>
        <dbReference type="Pfam" id="PF04783"/>
    </source>
</evidence>
<evidence type="ECO:0000259" key="2">
    <source>
        <dbReference type="Pfam" id="PF04782"/>
    </source>
</evidence>
<feature type="domain" description="DUF632" evidence="2">
    <location>
        <begin position="293"/>
        <end position="465"/>
    </location>
</feature>
<feature type="region of interest" description="Disordered" evidence="1">
    <location>
        <begin position="56"/>
        <end position="184"/>
    </location>
</feature>
<feature type="compositionally biased region" description="Basic and acidic residues" evidence="1">
    <location>
        <begin position="226"/>
        <end position="235"/>
    </location>
</feature>
<dbReference type="OrthoDB" id="674656at2759"/>
<dbReference type="OMA" id="NNSAWEY"/>
<dbReference type="Pfam" id="PF04782">
    <property type="entry name" value="DUF632"/>
    <property type="match status" value="1"/>
</dbReference>
<evidence type="ECO:0008006" key="6">
    <source>
        <dbReference type="Google" id="ProtNLM"/>
    </source>
</evidence>
<dbReference type="Pfam" id="PF04783">
    <property type="entry name" value="DUF630"/>
    <property type="match status" value="1"/>
</dbReference>
<feature type="region of interest" description="Disordered" evidence="1">
    <location>
        <begin position="206"/>
        <end position="246"/>
    </location>
</feature>
<dbReference type="AlphaFoldDB" id="A0A200PXS1"/>
<evidence type="ECO:0000256" key="1">
    <source>
        <dbReference type="SAM" id="MobiDB-lite"/>
    </source>
</evidence>
<dbReference type="PANTHER" id="PTHR21450:SF7">
    <property type="entry name" value="DNA LIGASE (DUF630 AND DUF632)"/>
    <property type="match status" value="1"/>
</dbReference>
<dbReference type="STRING" id="56857.A0A200PXS1"/>
<reference evidence="4 5" key="1">
    <citation type="journal article" date="2017" name="Mol. Plant">
        <title>The Genome of Medicinal Plant Macleaya cordata Provides New Insights into Benzylisoquinoline Alkaloids Metabolism.</title>
        <authorList>
            <person name="Liu X."/>
            <person name="Liu Y."/>
            <person name="Huang P."/>
            <person name="Ma Y."/>
            <person name="Qing Z."/>
            <person name="Tang Q."/>
            <person name="Cao H."/>
            <person name="Cheng P."/>
            <person name="Zheng Y."/>
            <person name="Yuan Z."/>
            <person name="Zhou Y."/>
            <person name="Liu J."/>
            <person name="Tang Z."/>
            <person name="Zhuo Y."/>
            <person name="Zhang Y."/>
            <person name="Yu L."/>
            <person name="Huang J."/>
            <person name="Yang P."/>
            <person name="Peng Q."/>
            <person name="Zhang J."/>
            <person name="Jiang W."/>
            <person name="Zhang Z."/>
            <person name="Lin K."/>
            <person name="Ro D.K."/>
            <person name="Chen X."/>
            <person name="Xiong X."/>
            <person name="Shang Y."/>
            <person name="Huang S."/>
            <person name="Zeng J."/>
        </authorList>
    </citation>
    <scope>NUCLEOTIDE SEQUENCE [LARGE SCALE GENOMIC DNA]</scope>
    <source>
        <strain evidence="5">cv. BLH2017</strain>
        <tissue evidence="4">Root</tissue>
    </source>
</reference>
<name>A0A200PXS1_MACCD</name>
<evidence type="ECO:0000313" key="5">
    <source>
        <dbReference type="Proteomes" id="UP000195402"/>
    </source>
</evidence>
<comment type="caution">
    <text evidence="4">The sequence shown here is derived from an EMBL/GenBank/DDBJ whole genome shotgun (WGS) entry which is preliminary data.</text>
</comment>
<sequence length="494" mass="55147">MGCSQSKIENEEAVSRCKERKQFMKEAVTTRNVFAAAHSAYTMSLKNTGAALSDYGQGEILDHRTPSSLPSSQLPPPPRDPLPPPPPLPNFSSPPLQRAATMPEFSISKPDLKPTDTIEEEEDDDDIRTDESNDLSHHRRRKSTTEEEPPPLPPSPPRASPPSPPRAPPNNPTPLPPEPNNSAWEYFFPQVSDMPMPSLSEVDEIPSFKDEGVGGSNYDNNNNRLKRSENVRVDGGDIGNTSTSSSKGVLEIQNPVIEPTVVKPVKKVKQNVQSNSVIVDGKRSGKGVSNVSLLQILNDLDEQFLKASQSAYEVSKLLEANRLHYHSNFADNRGHIDHSKRVMRVITWNRSFRGLQNADDGNDEIETYDTLASVLDKLLAWEKKLYDEVKVGEVMKFEYQKKVALLNKQKNRGTSFEALEKTKAAVSHLHTRYIVDMQSLDSTVSEINNLRDDQLYPKLVSLVDGSELSEGRCLMFEELGFLFAKWVQRGEVAC</sequence>